<dbReference type="GO" id="GO:0008911">
    <property type="term" value="F:lactaldehyde dehydrogenase (NAD+) activity"/>
    <property type="evidence" value="ECO:0007669"/>
    <property type="project" value="TreeGrafter"/>
</dbReference>
<dbReference type="Gene3D" id="3.40.309.10">
    <property type="entry name" value="Aldehyde Dehydrogenase, Chain A, domain 2"/>
    <property type="match status" value="1"/>
</dbReference>
<gene>
    <name evidence="5" type="ORF">UA74_27835</name>
</gene>
<name>A0AAC9LGN2_9PSEU</name>
<dbReference type="InterPro" id="IPR016163">
    <property type="entry name" value="Ald_DH_C"/>
</dbReference>
<dbReference type="PANTHER" id="PTHR42991:SF1">
    <property type="entry name" value="ALDEHYDE DEHYDROGENASE"/>
    <property type="match status" value="1"/>
</dbReference>
<dbReference type="InterPro" id="IPR016162">
    <property type="entry name" value="Ald_DH_N"/>
</dbReference>
<feature type="region of interest" description="Disordered" evidence="3">
    <location>
        <begin position="1"/>
        <end position="34"/>
    </location>
</feature>
<evidence type="ECO:0000313" key="6">
    <source>
        <dbReference type="Proteomes" id="UP000185511"/>
    </source>
</evidence>
<keyword evidence="6" id="KW-1185">Reference proteome</keyword>
<dbReference type="EMBL" id="CP016076">
    <property type="protein sequence ID" value="APU17568.1"/>
    <property type="molecule type" value="Genomic_DNA"/>
</dbReference>
<dbReference type="Pfam" id="PF00171">
    <property type="entry name" value="Aldedh"/>
    <property type="match status" value="1"/>
</dbReference>
<dbReference type="Gene3D" id="3.40.605.10">
    <property type="entry name" value="Aldehyde Dehydrogenase, Chain A, domain 1"/>
    <property type="match status" value="1"/>
</dbReference>
<dbReference type="InterPro" id="IPR015590">
    <property type="entry name" value="Aldehyde_DH_dom"/>
</dbReference>
<sequence>MDITNSQDGGVDAFTPTPRPCWIAGRPESGDGRQEVRHPYDETEVATVCVPDSDQVWRAVRGAAAVRGEIATRSRRAVSTTLAALAHGLTDRAEEFAEIITAENGKPLRWAELEAARAASVFRLAASSVDAGGGEADRWATGASSRRVPRGPVLALTSVDYPLYTATRQVAAALAVGAPVLVKPPLRTPLSALMLGELLAEADLPEGAFSVLPLDDEAAQALAGDERAAVVSLTGSRHTAAILRRVVADRHLVLELGGVTTALVCADWSAPADLDLAARRIAEFGNHQAGQSAEAVQRVVVDESVLADFLPRLTAAVGELRTGDPHDPEVQVGPLIDQAASIRVGNWITEAVETGAEVLVGGNRSGTTVEPTVLVGASTTARLWREEAFGPVLVVSAAAGLDAALGQIEDSLPGGRASVFTRDRHAVLRAGTALAADELVIGDVPAVEARHERGADVEAPDRAALHRLMREFTVERRTVFADDLS</sequence>
<evidence type="ECO:0000313" key="5">
    <source>
        <dbReference type="EMBL" id="APU17568.1"/>
    </source>
</evidence>
<dbReference type="SUPFAM" id="SSF53720">
    <property type="entry name" value="ALDH-like"/>
    <property type="match status" value="1"/>
</dbReference>
<dbReference type="PANTHER" id="PTHR42991">
    <property type="entry name" value="ALDEHYDE DEHYDROGENASE"/>
    <property type="match status" value="1"/>
</dbReference>
<reference evidence="6" key="1">
    <citation type="submission" date="2016-06" db="EMBL/GenBank/DDBJ databases">
        <title>Complete genome sequence of Actinoalloteichus fjordicus DSM 46855 (=ADI127-17), type strain of the new species Actinoalloteichus fjordicus.</title>
        <authorList>
            <person name="Ruckert C."/>
            <person name="Nouioui I."/>
            <person name="Willmese J."/>
            <person name="van Wezel G."/>
            <person name="Klenk H.-P."/>
            <person name="Kalinowski J."/>
            <person name="Zotchev S.B."/>
        </authorList>
    </citation>
    <scope>NUCLEOTIDE SEQUENCE [LARGE SCALE GENOMIC DNA]</scope>
    <source>
        <strain evidence="6">ADI127-7</strain>
    </source>
</reference>
<dbReference type="Proteomes" id="UP000185511">
    <property type="component" value="Chromosome"/>
</dbReference>
<accession>A0AAC9LGN2</accession>
<dbReference type="RefSeq" id="WP_157434481.1">
    <property type="nucleotide sequence ID" value="NZ_CP016076.1"/>
</dbReference>
<organism evidence="5 6">
    <name type="scientific">Actinoalloteichus fjordicus</name>
    <dbReference type="NCBI Taxonomy" id="1612552"/>
    <lineage>
        <taxon>Bacteria</taxon>
        <taxon>Bacillati</taxon>
        <taxon>Actinomycetota</taxon>
        <taxon>Actinomycetes</taxon>
        <taxon>Pseudonocardiales</taxon>
        <taxon>Pseudonocardiaceae</taxon>
        <taxon>Actinoalloteichus</taxon>
    </lineage>
</organism>
<keyword evidence="2" id="KW-0560">Oxidoreductase</keyword>
<proteinExistence type="inferred from homology"/>
<evidence type="ECO:0000259" key="4">
    <source>
        <dbReference type="Pfam" id="PF00171"/>
    </source>
</evidence>
<feature type="domain" description="Aldehyde dehydrogenase" evidence="4">
    <location>
        <begin position="32"/>
        <end position="449"/>
    </location>
</feature>
<evidence type="ECO:0000256" key="2">
    <source>
        <dbReference type="ARBA" id="ARBA00023002"/>
    </source>
</evidence>
<dbReference type="InterPro" id="IPR016161">
    <property type="entry name" value="Ald_DH/histidinol_DH"/>
</dbReference>
<evidence type="ECO:0000256" key="3">
    <source>
        <dbReference type="SAM" id="MobiDB-lite"/>
    </source>
</evidence>
<evidence type="ECO:0000256" key="1">
    <source>
        <dbReference type="ARBA" id="ARBA00009986"/>
    </source>
</evidence>
<dbReference type="InterPro" id="IPR051020">
    <property type="entry name" value="ALDH-related_metabolic_enz"/>
</dbReference>
<comment type="similarity">
    <text evidence="1">Belongs to the aldehyde dehydrogenase family.</text>
</comment>
<dbReference type="AlphaFoldDB" id="A0AAC9LGN2"/>
<dbReference type="KEGG" id="acad:UA74_27835"/>
<protein>
    <submittedName>
        <fullName evidence="5">NAD-dependent aldehyde dehydrogenase</fullName>
    </submittedName>
</protein>